<dbReference type="AlphaFoldDB" id="A0A820SAT8"/>
<reference evidence="2" key="1">
    <citation type="submission" date="2021-02" db="EMBL/GenBank/DDBJ databases">
        <authorList>
            <person name="Nowell W R."/>
        </authorList>
    </citation>
    <scope>NUCLEOTIDE SEQUENCE</scope>
</reference>
<feature type="region of interest" description="Disordered" evidence="1">
    <location>
        <begin position="1"/>
        <end position="23"/>
    </location>
</feature>
<evidence type="ECO:0000256" key="1">
    <source>
        <dbReference type="SAM" id="MobiDB-lite"/>
    </source>
</evidence>
<dbReference type="PROSITE" id="PS50330">
    <property type="entry name" value="UIM"/>
    <property type="match status" value="1"/>
</dbReference>
<accession>A0A820SAT8</accession>
<evidence type="ECO:0000313" key="3">
    <source>
        <dbReference type="Proteomes" id="UP000663844"/>
    </source>
</evidence>
<dbReference type="InterPro" id="IPR003903">
    <property type="entry name" value="UIM_dom"/>
</dbReference>
<evidence type="ECO:0000313" key="2">
    <source>
        <dbReference type="EMBL" id="CAF4448501.1"/>
    </source>
</evidence>
<comment type="caution">
    <text evidence="2">The sequence shown here is derived from an EMBL/GenBank/DDBJ whole genome shotgun (WGS) entry which is preliminary data.</text>
</comment>
<dbReference type="Proteomes" id="UP000663844">
    <property type="component" value="Unassembled WGS sequence"/>
</dbReference>
<gene>
    <name evidence="2" type="ORF">OXD698_LOCUS54252</name>
</gene>
<name>A0A820SAT8_9BILA</name>
<feature type="non-terminal residue" evidence="2">
    <location>
        <position position="1"/>
    </location>
</feature>
<feature type="non-terminal residue" evidence="2">
    <location>
        <position position="93"/>
    </location>
</feature>
<dbReference type="EMBL" id="CAJOAZ010032564">
    <property type="protein sequence ID" value="CAF4448501.1"/>
    <property type="molecule type" value="Genomic_DNA"/>
</dbReference>
<organism evidence="2 3">
    <name type="scientific">Adineta steineri</name>
    <dbReference type="NCBI Taxonomy" id="433720"/>
    <lineage>
        <taxon>Eukaryota</taxon>
        <taxon>Metazoa</taxon>
        <taxon>Spiralia</taxon>
        <taxon>Gnathifera</taxon>
        <taxon>Rotifera</taxon>
        <taxon>Eurotatoria</taxon>
        <taxon>Bdelloidea</taxon>
        <taxon>Adinetida</taxon>
        <taxon>Adinetidae</taxon>
        <taxon>Adineta</taxon>
    </lineage>
</organism>
<proteinExistence type="predicted"/>
<protein>
    <submittedName>
        <fullName evidence="2">Uncharacterized protein</fullName>
    </submittedName>
</protein>
<sequence>TGSIRTQKLLINKPEEKHQAELDEEDAFQLALSLSRNEAEEKERRKKLLTQQYANSIIQYPPTPIGSAPIADDTVQKYWENQTKQDLITIKPF</sequence>